<dbReference type="OMA" id="DIIFTCP"/>
<protein>
    <recommendedName>
        <fullName evidence="3">Carboxylic ester hydrolase</fullName>
        <ecNumber evidence="3">3.1.1.-</ecNumber>
    </recommendedName>
</protein>
<evidence type="ECO:0000259" key="4">
    <source>
        <dbReference type="Pfam" id="PF00135"/>
    </source>
</evidence>
<dbReference type="InterPro" id="IPR002018">
    <property type="entry name" value="CarbesteraseB"/>
</dbReference>
<keyword evidence="6" id="KW-1185">Reference proteome</keyword>
<dbReference type="Pfam" id="PF00135">
    <property type="entry name" value="COesterase"/>
    <property type="match status" value="1"/>
</dbReference>
<dbReference type="EC" id="3.1.1.-" evidence="3"/>
<keyword evidence="2 3" id="KW-0378">Hydrolase</keyword>
<feature type="domain" description="Carboxylesterase type B" evidence="4">
    <location>
        <begin position="92"/>
        <end position="552"/>
    </location>
</feature>
<accession>A0A0E9NRG0</accession>
<evidence type="ECO:0000256" key="1">
    <source>
        <dbReference type="ARBA" id="ARBA00005964"/>
    </source>
</evidence>
<dbReference type="AlphaFoldDB" id="A0A0E9NRG0"/>
<dbReference type="Proteomes" id="UP000033140">
    <property type="component" value="Unassembled WGS sequence"/>
</dbReference>
<dbReference type="SUPFAM" id="SSF53474">
    <property type="entry name" value="alpha/beta-Hydrolases"/>
    <property type="match status" value="1"/>
</dbReference>
<evidence type="ECO:0000256" key="3">
    <source>
        <dbReference type="RuleBase" id="RU361235"/>
    </source>
</evidence>
<dbReference type="GO" id="GO:0016787">
    <property type="term" value="F:hydrolase activity"/>
    <property type="evidence" value="ECO:0007669"/>
    <property type="project" value="UniProtKB-KW"/>
</dbReference>
<reference evidence="5 6" key="2">
    <citation type="journal article" date="2014" name="J. Gen. Appl. Microbiol.">
        <title>The early diverging ascomycetous budding yeast Saitoella complicata has three histone deacetylases belonging to the Clr6, Hos2, and Rpd3 lineages.</title>
        <authorList>
            <person name="Nishida H."/>
            <person name="Matsumoto T."/>
            <person name="Kondo S."/>
            <person name="Hamamoto M."/>
            <person name="Yoshikawa H."/>
        </authorList>
    </citation>
    <scope>NUCLEOTIDE SEQUENCE [LARGE SCALE GENOMIC DNA]</scope>
    <source>
        <strain evidence="5 6">NRRL Y-17804</strain>
    </source>
</reference>
<comment type="caution">
    <text evidence="5">The sequence shown here is derived from an EMBL/GenBank/DDBJ whole genome shotgun (WGS) entry which is preliminary data.</text>
</comment>
<organism evidence="5 6">
    <name type="scientific">Saitoella complicata (strain BCRC 22490 / CBS 7301 / JCM 7358 / NBRC 10748 / NRRL Y-17804)</name>
    <dbReference type="NCBI Taxonomy" id="698492"/>
    <lineage>
        <taxon>Eukaryota</taxon>
        <taxon>Fungi</taxon>
        <taxon>Dikarya</taxon>
        <taxon>Ascomycota</taxon>
        <taxon>Taphrinomycotina</taxon>
        <taxon>Taphrinomycotina incertae sedis</taxon>
        <taxon>Saitoella</taxon>
    </lineage>
</organism>
<dbReference type="InterPro" id="IPR029058">
    <property type="entry name" value="AB_hydrolase_fold"/>
</dbReference>
<dbReference type="PROSITE" id="PS00122">
    <property type="entry name" value="CARBOXYLESTERASE_B_1"/>
    <property type="match status" value="1"/>
</dbReference>
<dbReference type="PANTHER" id="PTHR43142:SF5">
    <property type="entry name" value="CARBOXYLIC ESTER HYDROLASE"/>
    <property type="match status" value="1"/>
</dbReference>
<proteinExistence type="inferred from homology"/>
<name>A0A0E9NRG0_SAICN</name>
<comment type="similarity">
    <text evidence="1 3">Belongs to the type-B carboxylesterase/lipase family.</text>
</comment>
<evidence type="ECO:0000313" key="6">
    <source>
        <dbReference type="Proteomes" id="UP000033140"/>
    </source>
</evidence>
<sequence>MTDHNFPCSTSFGPRKCACNGSPARHLYSTKLIHMSYNSDPSRMTPLRRLDQYIAHLAPAQHAIPSASPPTTTTMPDGSTQTITHPTLGCTLKGIQVNPNVIEYRGIPYARITERFADPEPVNRLEVEGGVYDATKFGAVSPQPPHTAENELAFLGATLPVRPLDQDEFGCLNINVSVPTGTLSTKGLPVLLFIHGGAYRFSAATLPQHDVTSLCSLSHTLNKPTIIVSFNYRLGLFGFLSSRDVGVSGNAALKDHIAALRWVRRHIAGFGGDVGNVTVFGESAGGAAVDTLLHSKVPEVKGAFRRACMMSGSVALMGVAPPAVHERLVYDKLCVALSIPASLSPVEKLAKLRAAPVETLVNLGLALPAMPVVDGTYIPDLVTWDNMEDTKVPAWCESVMVGDCKDDGWVYALLRPSLLKDQDMASTLAKALASAFGADGKELAKLLGLLDDFKGKQDALRRGANAIGELSFCRAAAALARTWSQKKAYLYHFDQPSTWAGPNEGMAHHALDIVYLFQSYHSQFTSPSQVALSKQMGAMWIAFANGEEPWSPYKVDDGRKAMCIGPGECRVKTEKEDDREGRRGEAWRVMERIGVGKVWELFQGVMYSVKSAGKI</sequence>
<evidence type="ECO:0000256" key="2">
    <source>
        <dbReference type="ARBA" id="ARBA00022801"/>
    </source>
</evidence>
<dbReference type="EMBL" id="BACD03000066">
    <property type="protein sequence ID" value="GAO52368.1"/>
    <property type="molecule type" value="Genomic_DNA"/>
</dbReference>
<gene>
    <name evidence="5" type="ORF">G7K_6446-t1</name>
</gene>
<reference evidence="5 6" key="3">
    <citation type="journal article" date="2015" name="Genome Announc.">
        <title>Draft Genome Sequence of the Archiascomycetous Yeast Saitoella complicata.</title>
        <authorList>
            <person name="Yamauchi K."/>
            <person name="Kondo S."/>
            <person name="Hamamoto M."/>
            <person name="Takahashi Y."/>
            <person name="Ogura Y."/>
            <person name="Hayashi T."/>
            <person name="Nishida H."/>
        </authorList>
    </citation>
    <scope>NUCLEOTIDE SEQUENCE [LARGE SCALE GENOMIC DNA]</scope>
    <source>
        <strain evidence="5 6">NRRL Y-17804</strain>
    </source>
</reference>
<dbReference type="ESTHER" id="9asco-a0a0e9nrg0">
    <property type="family name" value="Fungal_carboxylesterase_lipase"/>
</dbReference>
<dbReference type="PANTHER" id="PTHR43142">
    <property type="entry name" value="CARBOXYLIC ESTER HYDROLASE"/>
    <property type="match status" value="1"/>
</dbReference>
<dbReference type="STRING" id="698492.A0A0E9NRG0"/>
<dbReference type="Gene3D" id="3.40.50.1820">
    <property type="entry name" value="alpha/beta hydrolase"/>
    <property type="match status" value="1"/>
</dbReference>
<dbReference type="InterPro" id="IPR019826">
    <property type="entry name" value="Carboxylesterase_B_AS"/>
</dbReference>
<evidence type="ECO:0000313" key="5">
    <source>
        <dbReference type="EMBL" id="GAO52368.1"/>
    </source>
</evidence>
<reference evidence="5 6" key="1">
    <citation type="journal article" date="2011" name="J. Gen. Appl. Microbiol.">
        <title>Draft genome sequencing of the enigmatic yeast Saitoella complicata.</title>
        <authorList>
            <person name="Nishida H."/>
            <person name="Hamamoto M."/>
            <person name="Sugiyama J."/>
        </authorList>
    </citation>
    <scope>NUCLEOTIDE SEQUENCE [LARGE SCALE GENOMIC DNA]</scope>
    <source>
        <strain evidence="5 6">NRRL Y-17804</strain>
    </source>
</reference>